<dbReference type="AlphaFoldDB" id="A0A9N8DEU5"/>
<organism evidence="1 2">
    <name type="scientific">Seminavis robusta</name>
    <dbReference type="NCBI Taxonomy" id="568900"/>
    <lineage>
        <taxon>Eukaryota</taxon>
        <taxon>Sar</taxon>
        <taxon>Stramenopiles</taxon>
        <taxon>Ochrophyta</taxon>
        <taxon>Bacillariophyta</taxon>
        <taxon>Bacillariophyceae</taxon>
        <taxon>Bacillariophycidae</taxon>
        <taxon>Naviculales</taxon>
        <taxon>Naviculaceae</taxon>
        <taxon>Seminavis</taxon>
    </lineage>
</organism>
<dbReference type="InterPro" id="IPR038781">
    <property type="entry name" value="C365.16-ike"/>
</dbReference>
<dbReference type="OrthoDB" id="424794at2759"/>
<gene>
    <name evidence="1" type="ORF">SEMRO_107_G053850.1</name>
</gene>
<proteinExistence type="predicted"/>
<dbReference type="EMBL" id="CAICTM010000106">
    <property type="protein sequence ID" value="CAB9501384.1"/>
    <property type="molecule type" value="Genomic_DNA"/>
</dbReference>
<sequence>MNPTMENPTKQPLVFSSESKARYCTAILTGPPTGDESSTLTHGTRPSNLGLKLAGDAVIGTGVTFMVAPFLTIVDQAITQRASGTNTIFRSGMQSLQKMVTSPIAFVKSPAFLYVWAVYATTYSVANGLKTLVEHQEQKSSRKRDDSSSLGKAAIFLGTSVTNSSASILKDRAFAQMFAANAATTTGLARQVPVASYGLWMTRDLIGVGSSFVLPDMVAQQLPFEDEQRNRDISQLCVPIATQLVAGPLHLLGLDLFNRPMQDMPWKHQVLERYHCLVNGYGAVVGARIARIIPGYGFGGVLNTKLRDGWRDYLVERDTANGLPFFGDRVLGIPDLVLMTLHSLSQDRSATLTLVATK</sequence>
<evidence type="ECO:0000313" key="1">
    <source>
        <dbReference type="EMBL" id="CAB9501384.1"/>
    </source>
</evidence>
<dbReference type="PANTHER" id="PTHR37845">
    <property type="entry name" value="SEQUENCE ORPHAN"/>
    <property type="match status" value="1"/>
</dbReference>
<name>A0A9N8DEU5_9STRA</name>
<accession>A0A9N8DEU5</accession>
<protein>
    <recommendedName>
        <fullName evidence="3">Sequence orphan</fullName>
    </recommendedName>
</protein>
<dbReference type="GO" id="GO:0005739">
    <property type="term" value="C:mitochondrion"/>
    <property type="evidence" value="ECO:0007669"/>
    <property type="project" value="TreeGrafter"/>
</dbReference>
<keyword evidence="2" id="KW-1185">Reference proteome</keyword>
<dbReference type="PANTHER" id="PTHR37845:SF1">
    <property type="entry name" value="SEQUENCE ORPHAN"/>
    <property type="match status" value="1"/>
</dbReference>
<dbReference type="Proteomes" id="UP001153069">
    <property type="component" value="Unassembled WGS sequence"/>
</dbReference>
<reference evidence="1" key="1">
    <citation type="submission" date="2020-06" db="EMBL/GenBank/DDBJ databases">
        <authorList>
            <consortium name="Plant Systems Biology data submission"/>
        </authorList>
    </citation>
    <scope>NUCLEOTIDE SEQUENCE</scope>
    <source>
        <strain evidence="1">D6</strain>
    </source>
</reference>
<evidence type="ECO:0008006" key="3">
    <source>
        <dbReference type="Google" id="ProtNLM"/>
    </source>
</evidence>
<evidence type="ECO:0000313" key="2">
    <source>
        <dbReference type="Proteomes" id="UP001153069"/>
    </source>
</evidence>
<comment type="caution">
    <text evidence="1">The sequence shown here is derived from an EMBL/GenBank/DDBJ whole genome shotgun (WGS) entry which is preliminary data.</text>
</comment>